<name>A0A1J5SF08_9ZZZZ</name>
<dbReference type="Pfam" id="PF13469">
    <property type="entry name" value="Sulfotransfer_3"/>
    <property type="match status" value="1"/>
</dbReference>
<evidence type="ECO:0000313" key="1">
    <source>
        <dbReference type="EMBL" id="OIR07025.1"/>
    </source>
</evidence>
<sequence>MINSDYNFLSKFLHRTMLGNADTAALSFDIEQLFFNASKKIFLEDHVFITGLARSGTTILMKCLYETDLFRSLTYADMPFVLMPNFWKKTHLSKNKRKLKERTHGDGIMVNYKSPEAFEEVFWKTFCHGDYIQSNYLNIHTVTLEIIEKFKTYVHLVLLSTTAATQKRYLSKNNNNVLRLPGLQEAFPKSTILIPFREPVQHAHSLLHQHMHFSKLQKKDPFALDYMNSLGHFEFGLGHKPFVFDATSSLEELAQFSTGSINYWLLIWKNYYKYVLQHIPENGIFIQYEDICNDPKGLFKKLNPVIDTAIIPTDDYFKLAAQRNFANIDTALLQECNQIFEALREKKL</sequence>
<reference evidence="1" key="1">
    <citation type="submission" date="2016-10" db="EMBL/GenBank/DDBJ databases">
        <title>Sequence of Gallionella enrichment culture.</title>
        <authorList>
            <person name="Poehlein A."/>
            <person name="Muehling M."/>
            <person name="Daniel R."/>
        </authorList>
    </citation>
    <scope>NUCLEOTIDE SEQUENCE</scope>
</reference>
<dbReference type="SUPFAM" id="SSF52540">
    <property type="entry name" value="P-loop containing nucleoside triphosphate hydrolases"/>
    <property type="match status" value="1"/>
</dbReference>
<comment type="caution">
    <text evidence="1">The sequence shown here is derived from an EMBL/GenBank/DDBJ whole genome shotgun (WGS) entry which is preliminary data.</text>
</comment>
<dbReference type="Gene3D" id="3.40.50.300">
    <property type="entry name" value="P-loop containing nucleotide triphosphate hydrolases"/>
    <property type="match status" value="1"/>
</dbReference>
<protein>
    <recommendedName>
        <fullName evidence="2">Sulfotransferase domain protein</fullName>
    </recommendedName>
</protein>
<organism evidence="1">
    <name type="scientific">mine drainage metagenome</name>
    <dbReference type="NCBI Taxonomy" id="410659"/>
    <lineage>
        <taxon>unclassified sequences</taxon>
        <taxon>metagenomes</taxon>
        <taxon>ecological metagenomes</taxon>
    </lineage>
</organism>
<evidence type="ECO:0008006" key="2">
    <source>
        <dbReference type="Google" id="ProtNLM"/>
    </source>
</evidence>
<dbReference type="InterPro" id="IPR027417">
    <property type="entry name" value="P-loop_NTPase"/>
</dbReference>
<dbReference type="AlphaFoldDB" id="A0A1J5SF08"/>
<proteinExistence type="predicted"/>
<gene>
    <name evidence="1" type="ORF">GALL_109320</name>
</gene>
<accession>A0A1J5SF08</accession>
<dbReference type="EMBL" id="MLJW01000040">
    <property type="protein sequence ID" value="OIR07025.1"/>
    <property type="molecule type" value="Genomic_DNA"/>
</dbReference>